<dbReference type="GO" id="GO:0004342">
    <property type="term" value="F:glucosamine-6-phosphate deaminase activity"/>
    <property type="evidence" value="ECO:0007669"/>
    <property type="project" value="UniProtKB-UniRule"/>
</dbReference>
<dbReference type="PANTHER" id="PTHR11280:SF5">
    <property type="entry name" value="GLUCOSAMINE-6-PHOSPHATE ISOMERASE"/>
    <property type="match status" value="1"/>
</dbReference>
<evidence type="ECO:0000259" key="5">
    <source>
        <dbReference type="Pfam" id="PF01182"/>
    </source>
</evidence>
<dbReference type="NCBIfam" id="TIGR00502">
    <property type="entry name" value="nagB"/>
    <property type="match status" value="1"/>
</dbReference>
<dbReference type="HAMAP" id="MF_01241">
    <property type="entry name" value="GlcN6P_deamin"/>
    <property type="match status" value="1"/>
</dbReference>
<comment type="caution">
    <text evidence="4">Lacks conserved residue(s) required for the propagation of feature annotation.</text>
</comment>
<dbReference type="GO" id="GO:0042802">
    <property type="term" value="F:identical protein binding"/>
    <property type="evidence" value="ECO:0007669"/>
    <property type="project" value="TreeGrafter"/>
</dbReference>
<dbReference type="InterPro" id="IPR006148">
    <property type="entry name" value="Glc/Gal-6P_isomerase"/>
</dbReference>
<keyword evidence="7" id="KW-1185">Reference proteome</keyword>
<dbReference type="InterPro" id="IPR004547">
    <property type="entry name" value="Glucosamine6P_isomerase"/>
</dbReference>
<evidence type="ECO:0000256" key="4">
    <source>
        <dbReference type="HAMAP-Rule" id="MF_01241"/>
    </source>
</evidence>
<evidence type="ECO:0000256" key="3">
    <source>
        <dbReference type="ARBA" id="ARBA00023277"/>
    </source>
</evidence>
<sequence>MELIKVKDYNEMSKRACSFIIEKVNNMEKPVLGLATGSTPEGLYQNLIEKYQKQEVTFDHVQTFNLDEYVGLKKDDPNSYDYYMNEKLFKHIGIPREQTHLPSGDAADLSQEALQYESLIQEAGNIDVQILGLGLNGHIGFNEPGTQFSSRTHIVQLDESTRNANARFFPTIEDVPKQAITMGIDTIMQSKMIVLLVSGEKKANALSQLIDGEVTEAFPASILQTHSNVMIIADQAACSKL</sequence>
<dbReference type="FunFam" id="3.40.50.1360:FF:000003">
    <property type="entry name" value="Glucosamine-6-phosphate deaminase"/>
    <property type="match status" value="1"/>
</dbReference>
<organism evidence="6 7">
    <name type="scientific">Virgibacillus salarius</name>
    <dbReference type="NCBI Taxonomy" id="447199"/>
    <lineage>
        <taxon>Bacteria</taxon>
        <taxon>Bacillati</taxon>
        <taxon>Bacillota</taxon>
        <taxon>Bacilli</taxon>
        <taxon>Bacillales</taxon>
        <taxon>Bacillaceae</taxon>
        <taxon>Virgibacillus</taxon>
    </lineage>
</organism>
<dbReference type="Proteomes" id="UP000675284">
    <property type="component" value="Unassembled WGS sequence"/>
</dbReference>
<evidence type="ECO:0000256" key="1">
    <source>
        <dbReference type="ARBA" id="ARBA00000644"/>
    </source>
</evidence>
<dbReference type="InterPro" id="IPR037171">
    <property type="entry name" value="NagB/RpiA_transferase-like"/>
</dbReference>
<feature type="domain" description="Glucosamine/galactosamine-6-phosphate isomerase" evidence="5">
    <location>
        <begin position="10"/>
        <end position="228"/>
    </location>
</feature>
<accession>A0A941DZI8</accession>
<name>A0A941DZI8_9BACI</name>
<feature type="active site" description="Proton acceptor; for ring-opening step" evidence="4">
    <location>
        <position position="138"/>
    </location>
</feature>
<protein>
    <recommendedName>
        <fullName evidence="4">Glucosamine-6-phosphate deaminase</fullName>
        <ecNumber evidence="4">3.5.99.6</ecNumber>
    </recommendedName>
    <alternativeName>
        <fullName evidence="4">GlcN6P deaminase</fullName>
        <shortName evidence="4">GNPDA</shortName>
    </alternativeName>
    <alternativeName>
        <fullName evidence="4">Glucosamine-6-phosphate isomerase</fullName>
    </alternativeName>
</protein>
<gene>
    <name evidence="4 6" type="primary">nagB</name>
    <name evidence="6" type="ORF">KCX74_13350</name>
</gene>
<dbReference type="Gene3D" id="3.40.50.1360">
    <property type="match status" value="1"/>
</dbReference>
<dbReference type="EMBL" id="JAGSOT010000041">
    <property type="protein sequence ID" value="MBR7797023.1"/>
    <property type="molecule type" value="Genomic_DNA"/>
</dbReference>
<dbReference type="GO" id="GO:0006043">
    <property type="term" value="P:glucosamine catabolic process"/>
    <property type="evidence" value="ECO:0007669"/>
    <property type="project" value="TreeGrafter"/>
</dbReference>
<reference evidence="6" key="1">
    <citation type="submission" date="2021-04" db="EMBL/GenBank/DDBJ databases">
        <title>Isolation and polyphasic classification of algal microorganism.</title>
        <authorList>
            <person name="Wang S."/>
        </authorList>
    </citation>
    <scope>NUCLEOTIDE SEQUENCE</scope>
    <source>
        <strain evidence="6">720a</strain>
    </source>
</reference>
<evidence type="ECO:0000313" key="6">
    <source>
        <dbReference type="EMBL" id="MBR7797023.1"/>
    </source>
</evidence>
<dbReference type="AlphaFoldDB" id="A0A941DZI8"/>
<dbReference type="GO" id="GO:0005737">
    <property type="term" value="C:cytoplasm"/>
    <property type="evidence" value="ECO:0007669"/>
    <property type="project" value="TreeGrafter"/>
</dbReference>
<dbReference type="GO" id="GO:0006046">
    <property type="term" value="P:N-acetylglucosamine catabolic process"/>
    <property type="evidence" value="ECO:0007669"/>
    <property type="project" value="UniProtKB-UniRule"/>
</dbReference>
<dbReference type="EC" id="3.5.99.6" evidence="4"/>
<dbReference type="RefSeq" id="WP_026682036.1">
    <property type="nucleotide sequence ID" value="NZ_BAAACY010000042.1"/>
</dbReference>
<comment type="pathway">
    <text evidence="4">Amino-sugar metabolism; N-acetylneuraminate degradation; D-fructose 6-phosphate from N-acetylneuraminate: step 5/5.</text>
</comment>
<proteinExistence type="inferred from homology"/>
<dbReference type="Pfam" id="PF01182">
    <property type="entry name" value="Glucosamine_iso"/>
    <property type="match status" value="1"/>
</dbReference>
<comment type="caution">
    <text evidence="6">The sequence shown here is derived from an EMBL/GenBank/DDBJ whole genome shotgun (WGS) entry which is preliminary data.</text>
</comment>
<comment type="function">
    <text evidence="4">Catalyzes the reversible isomerization-deamination of glucosamine 6-phosphate (GlcN6P) to form fructose 6-phosphate (Fru6P) and ammonium ion.</text>
</comment>
<evidence type="ECO:0000256" key="2">
    <source>
        <dbReference type="ARBA" id="ARBA00022801"/>
    </source>
</evidence>
<dbReference type="PROSITE" id="PS01161">
    <property type="entry name" value="GLC_GALNAC_ISOMERASE"/>
    <property type="match status" value="1"/>
</dbReference>
<feature type="active site" description="Proton acceptor; for enolization step" evidence="4">
    <location>
        <position position="67"/>
    </location>
</feature>
<comment type="catalytic activity">
    <reaction evidence="1 4">
        <text>alpha-D-glucosamine 6-phosphate + H2O = beta-D-fructose 6-phosphate + NH4(+)</text>
        <dbReference type="Rhea" id="RHEA:12172"/>
        <dbReference type="ChEBI" id="CHEBI:15377"/>
        <dbReference type="ChEBI" id="CHEBI:28938"/>
        <dbReference type="ChEBI" id="CHEBI:57634"/>
        <dbReference type="ChEBI" id="CHEBI:75989"/>
        <dbReference type="EC" id="3.5.99.6"/>
    </reaction>
</comment>
<feature type="active site" description="For ring-opening step" evidence="4">
    <location>
        <position position="136"/>
    </location>
</feature>
<dbReference type="PANTHER" id="PTHR11280">
    <property type="entry name" value="GLUCOSAMINE-6-PHOSPHATE ISOMERASE"/>
    <property type="match status" value="1"/>
</dbReference>
<evidence type="ECO:0000313" key="7">
    <source>
        <dbReference type="Proteomes" id="UP000675284"/>
    </source>
</evidence>
<comment type="similarity">
    <text evidence="4">Belongs to the glucosamine/galactosamine-6-phosphate isomerase family. NagB subfamily.</text>
</comment>
<keyword evidence="2 4" id="KW-0378">Hydrolase</keyword>
<dbReference type="GO" id="GO:0019262">
    <property type="term" value="P:N-acetylneuraminate catabolic process"/>
    <property type="evidence" value="ECO:0007669"/>
    <property type="project" value="UniProtKB-UniRule"/>
</dbReference>
<feature type="active site" description="For ring-opening step" evidence="4">
    <location>
        <position position="143"/>
    </location>
</feature>
<keyword evidence="3 4" id="KW-0119">Carbohydrate metabolism</keyword>
<dbReference type="SUPFAM" id="SSF100950">
    <property type="entry name" value="NagB/RpiA/CoA transferase-like"/>
    <property type="match status" value="1"/>
</dbReference>
<dbReference type="GO" id="GO:0005975">
    <property type="term" value="P:carbohydrate metabolic process"/>
    <property type="evidence" value="ECO:0007669"/>
    <property type="project" value="InterPro"/>
</dbReference>
<dbReference type="InterPro" id="IPR018321">
    <property type="entry name" value="Glucosamine6P_isomerase_CS"/>
</dbReference>
<dbReference type="CDD" id="cd01399">
    <property type="entry name" value="GlcN6P_deaminase"/>
    <property type="match status" value="1"/>
</dbReference>